<keyword evidence="5 7" id="KW-0472">Membrane</keyword>
<dbReference type="GO" id="GO:0015267">
    <property type="term" value="F:channel activity"/>
    <property type="evidence" value="ECO:0007669"/>
    <property type="project" value="InterPro"/>
</dbReference>
<organism evidence="9 11">
    <name type="scientific">Modestobacter muralis</name>
    <dbReference type="NCBI Taxonomy" id="1608614"/>
    <lineage>
        <taxon>Bacteria</taxon>
        <taxon>Bacillati</taxon>
        <taxon>Actinomycetota</taxon>
        <taxon>Actinomycetes</taxon>
        <taxon>Geodermatophilales</taxon>
        <taxon>Geodermatophilaceae</taxon>
        <taxon>Modestobacter</taxon>
    </lineage>
</organism>
<name>A0A6P0H259_9ACTN</name>
<dbReference type="NCBIfam" id="TIGR00861">
    <property type="entry name" value="MIP"/>
    <property type="match status" value="1"/>
</dbReference>
<feature type="transmembrane region" description="Helical" evidence="7">
    <location>
        <begin position="138"/>
        <end position="158"/>
    </location>
</feature>
<dbReference type="RefSeq" id="WP_163609389.1">
    <property type="nucleotide sequence ID" value="NZ_JAAGWB010000005.1"/>
</dbReference>
<proteinExistence type="inferred from homology"/>
<dbReference type="Gene3D" id="1.20.1080.10">
    <property type="entry name" value="Glycerol uptake facilitator protein"/>
    <property type="match status" value="1"/>
</dbReference>
<feature type="transmembrane region" description="Helical" evidence="7">
    <location>
        <begin position="212"/>
        <end position="231"/>
    </location>
</feature>
<dbReference type="PANTHER" id="PTHR45724">
    <property type="entry name" value="AQUAPORIN NIP2-1"/>
    <property type="match status" value="1"/>
</dbReference>
<evidence type="ECO:0000313" key="9">
    <source>
        <dbReference type="EMBL" id="NEN49692.1"/>
    </source>
</evidence>
<feature type="transmembrane region" description="Helical" evidence="7">
    <location>
        <begin position="93"/>
        <end position="118"/>
    </location>
</feature>
<reference evidence="8 10" key="1">
    <citation type="submission" date="2020-01" db="EMBL/GenBank/DDBJ databases">
        <title>the WGS Modestobacter muralis CPCC 204518.</title>
        <authorList>
            <person name="Jiang Z."/>
        </authorList>
    </citation>
    <scope>NUCLEOTIDE SEQUENCE [LARGE SCALE GENOMIC DNA]</scope>
    <source>
        <strain evidence="8 10">DSM 100205</strain>
    </source>
</reference>
<dbReference type="PANTHER" id="PTHR45724:SF13">
    <property type="entry name" value="AQUAPORIN NIP1-1-RELATED"/>
    <property type="match status" value="1"/>
</dbReference>
<dbReference type="EMBL" id="JAAGWB010000005">
    <property type="protein sequence ID" value="NEN49692.1"/>
    <property type="molecule type" value="Genomic_DNA"/>
</dbReference>
<keyword evidence="2 6" id="KW-0813">Transport</keyword>
<dbReference type="EMBL" id="JAAGWH010000005">
    <property type="protein sequence ID" value="NEK92925.1"/>
    <property type="molecule type" value="Genomic_DNA"/>
</dbReference>
<feature type="transmembrane region" description="Helical" evidence="7">
    <location>
        <begin position="52"/>
        <end position="72"/>
    </location>
</feature>
<feature type="transmembrane region" description="Helical" evidence="7">
    <location>
        <begin position="21"/>
        <end position="40"/>
    </location>
</feature>
<keyword evidence="4 7" id="KW-1133">Transmembrane helix</keyword>
<evidence type="ECO:0000313" key="10">
    <source>
        <dbReference type="Proteomes" id="UP000468828"/>
    </source>
</evidence>
<evidence type="ECO:0000256" key="6">
    <source>
        <dbReference type="RuleBase" id="RU000477"/>
    </source>
</evidence>
<dbReference type="Proteomes" id="UP000471152">
    <property type="component" value="Unassembled WGS sequence"/>
</dbReference>
<evidence type="ECO:0000256" key="1">
    <source>
        <dbReference type="ARBA" id="ARBA00004141"/>
    </source>
</evidence>
<dbReference type="AlphaFoldDB" id="A0A6P0H259"/>
<dbReference type="InterPro" id="IPR022357">
    <property type="entry name" value="MIP_CS"/>
</dbReference>
<evidence type="ECO:0000313" key="11">
    <source>
        <dbReference type="Proteomes" id="UP000471152"/>
    </source>
</evidence>
<keyword evidence="3 6" id="KW-0812">Transmembrane</keyword>
<dbReference type="PRINTS" id="PR00783">
    <property type="entry name" value="MINTRINSICP"/>
</dbReference>
<comment type="subcellular location">
    <subcellularLocation>
        <location evidence="1">Membrane</location>
        <topology evidence="1">Multi-pass membrane protein</topology>
    </subcellularLocation>
</comment>
<gene>
    <name evidence="9" type="ORF">G3R41_01885</name>
    <name evidence="8" type="ORF">GCU67_01885</name>
</gene>
<dbReference type="Pfam" id="PF00230">
    <property type="entry name" value="MIP"/>
    <property type="match status" value="1"/>
</dbReference>
<feature type="transmembrane region" description="Helical" evidence="7">
    <location>
        <begin position="170"/>
        <end position="192"/>
    </location>
</feature>
<dbReference type="GO" id="GO:0016020">
    <property type="term" value="C:membrane"/>
    <property type="evidence" value="ECO:0007669"/>
    <property type="project" value="UniProtKB-SubCell"/>
</dbReference>
<evidence type="ECO:0000256" key="4">
    <source>
        <dbReference type="ARBA" id="ARBA00022989"/>
    </source>
</evidence>
<dbReference type="PROSITE" id="PS00221">
    <property type="entry name" value="MIP"/>
    <property type="match status" value="1"/>
</dbReference>
<evidence type="ECO:0000313" key="8">
    <source>
        <dbReference type="EMBL" id="NEK92925.1"/>
    </source>
</evidence>
<evidence type="ECO:0000256" key="5">
    <source>
        <dbReference type="ARBA" id="ARBA00023136"/>
    </source>
</evidence>
<evidence type="ECO:0000256" key="7">
    <source>
        <dbReference type="SAM" id="Phobius"/>
    </source>
</evidence>
<dbReference type="Proteomes" id="UP000468828">
    <property type="component" value="Unassembled WGS sequence"/>
</dbReference>
<dbReference type="InterPro" id="IPR000425">
    <property type="entry name" value="MIP"/>
</dbReference>
<keyword evidence="10" id="KW-1185">Reference proteome</keyword>
<sequence>MAGLYGSSTTQNIPRVALAELVGTYFLVFAGTSVAVSASLGRPIAGGPADSLAVALTFGLALVALVNALGHVSGAHFNPAVTLGLAITSKFPWTYVPAYLVAQVVGAVLASLTVWATFGDAARDEVDLAATLPAADTSHVTVLAIETIVTFFLVLTIVSVATDPRVQQSVAGLSVGFTLAVCVLIAGPLSGGAVNPARALGPMIVSGQFDGVWAYLLGPLLGGIAAAVFYAKFLAKGEEPSQAEAEEGSGTGVMSGD</sequence>
<comment type="similarity">
    <text evidence="6">Belongs to the MIP/aquaporin (TC 1.A.8) family.</text>
</comment>
<reference evidence="9 11" key="2">
    <citation type="submission" date="2020-02" db="EMBL/GenBank/DDBJ databases">
        <title>The WGS of Modestobacter muralis DSM 100205.</title>
        <authorList>
            <person name="Jiang Z."/>
        </authorList>
    </citation>
    <scope>NUCLEOTIDE SEQUENCE [LARGE SCALE GENOMIC DNA]</scope>
    <source>
        <strain evidence="9 11">DSM 100205</strain>
    </source>
</reference>
<protein>
    <submittedName>
        <fullName evidence="9">MIP family channel protein</fullName>
    </submittedName>
</protein>
<dbReference type="InterPro" id="IPR023271">
    <property type="entry name" value="Aquaporin-like"/>
</dbReference>
<comment type="caution">
    <text evidence="9">The sequence shown here is derived from an EMBL/GenBank/DDBJ whole genome shotgun (WGS) entry which is preliminary data.</text>
</comment>
<evidence type="ECO:0000256" key="2">
    <source>
        <dbReference type="ARBA" id="ARBA00022448"/>
    </source>
</evidence>
<evidence type="ECO:0000256" key="3">
    <source>
        <dbReference type="ARBA" id="ARBA00022692"/>
    </source>
</evidence>
<dbReference type="SUPFAM" id="SSF81338">
    <property type="entry name" value="Aquaporin-like"/>
    <property type="match status" value="1"/>
</dbReference>
<accession>A0A6P0H259</accession>
<dbReference type="InterPro" id="IPR034294">
    <property type="entry name" value="Aquaporin_transptr"/>
</dbReference>